<comment type="similarity">
    <text evidence="1">Belongs to the Gfo/Idh/MocA family.</text>
</comment>
<dbReference type="InterPro" id="IPR050984">
    <property type="entry name" value="Gfo/Idh/MocA_domain"/>
</dbReference>
<dbReference type="Pfam" id="PF01408">
    <property type="entry name" value="GFO_IDH_MocA"/>
    <property type="match status" value="1"/>
</dbReference>
<dbReference type="InterPro" id="IPR055170">
    <property type="entry name" value="GFO_IDH_MocA-like_dom"/>
</dbReference>
<evidence type="ECO:0000259" key="4">
    <source>
        <dbReference type="Pfam" id="PF22725"/>
    </source>
</evidence>
<dbReference type="Proteomes" id="UP001197875">
    <property type="component" value="Unassembled WGS sequence"/>
</dbReference>
<dbReference type="PANTHER" id="PTHR22604:SF105">
    <property type="entry name" value="TRANS-1,2-DIHYDROBENZENE-1,2-DIOL DEHYDROGENASE"/>
    <property type="match status" value="1"/>
</dbReference>
<dbReference type="SUPFAM" id="SSF55347">
    <property type="entry name" value="Glyceraldehyde-3-phosphate dehydrogenase-like, C-terminal domain"/>
    <property type="match status" value="1"/>
</dbReference>
<dbReference type="GO" id="GO:0016491">
    <property type="term" value="F:oxidoreductase activity"/>
    <property type="evidence" value="ECO:0007669"/>
    <property type="project" value="UniProtKB-KW"/>
</dbReference>
<dbReference type="Gene3D" id="3.30.360.10">
    <property type="entry name" value="Dihydrodipicolinate Reductase, domain 2"/>
    <property type="match status" value="1"/>
</dbReference>
<evidence type="ECO:0000313" key="5">
    <source>
        <dbReference type="EMBL" id="MCC2189036.1"/>
    </source>
</evidence>
<name>A0AAE3DQY6_9FIRM</name>
<dbReference type="EMBL" id="JAJEPR010000005">
    <property type="protein sequence ID" value="MCC2189036.1"/>
    <property type="molecule type" value="Genomic_DNA"/>
</dbReference>
<sequence length="321" mass="35972">MKEFRFVILGAGNIAGKFCEAVSLIEGAAVVAVASKSLTKAMNFAEKNGVVKAYGDYEEMLQMEKPDGAYIAVTPNDHHRLSMLCLKYGVPVLCEKAMFRNSREAREVFSLSERKGIFVMEALWSRFLPAVREAEEWLATGRIGKAKLAHCTIGFRADQDPEKRYYSPKLGGGASKDITVYAYEITTYLIRQKLKNRTVSAIWSESGVDESSIVTLEFEETLASLMTTFAADTDERLVIYGERGRIELPYPHYASEAFLYGEKGELLEHFRDEVTKNGFTYEIEEMIRCVEIGLCESPVVPHSATLSCAELFDEIDATEPE</sequence>
<comment type="caution">
    <text evidence="5">The sequence shown here is derived from an EMBL/GenBank/DDBJ whole genome shotgun (WGS) entry which is preliminary data.</text>
</comment>
<dbReference type="PANTHER" id="PTHR22604">
    <property type="entry name" value="OXIDOREDUCTASES"/>
    <property type="match status" value="1"/>
</dbReference>
<feature type="domain" description="Gfo/Idh/MocA-like oxidoreductase N-terminal" evidence="3">
    <location>
        <begin position="4"/>
        <end position="120"/>
    </location>
</feature>
<dbReference type="InterPro" id="IPR000683">
    <property type="entry name" value="Gfo/Idh/MocA-like_OxRdtase_N"/>
</dbReference>
<evidence type="ECO:0000256" key="2">
    <source>
        <dbReference type="ARBA" id="ARBA00023002"/>
    </source>
</evidence>
<evidence type="ECO:0000256" key="1">
    <source>
        <dbReference type="ARBA" id="ARBA00010928"/>
    </source>
</evidence>
<dbReference type="Gene3D" id="3.40.50.720">
    <property type="entry name" value="NAD(P)-binding Rossmann-like Domain"/>
    <property type="match status" value="1"/>
</dbReference>
<keyword evidence="2" id="KW-0560">Oxidoreductase</keyword>
<dbReference type="SUPFAM" id="SSF51735">
    <property type="entry name" value="NAD(P)-binding Rossmann-fold domains"/>
    <property type="match status" value="1"/>
</dbReference>
<dbReference type="AlphaFoldDB" id="A0AAE3DQY6"/>
<accession>A0AAE3DQY6</accession>
<organism evidence="5 6">
    <name type="scientific">Fusicatenibacter faecihominis</name>
    <dbReference type="NCBI Taxonomy" id="2881276"/>
    <lineage>
        <taxon>Bacteria</taxon>
        <taxon>Bacillati</taxon>
        <taxon>Bacillota</taxon>
        <taxon>Clostridia</taxon>
        <taxon>Lachnospirales</taxon>
        <taxon>Lachnospiraceae</taxon>
        <taxon>Fusicatenibacter</taxon>
    </lineage>
</organism>
<gene>
    <name evidence="5" type="ORF">LKD71_04235</name>
</gene>
<dbReference type="Pfam" id="PF22725">
    <property type="entry name" value="GFO_IDH_MocA_C3"/>
    <property type="match status" value="1"/>
</dbReference>
<keyword evidence="6" id="KW-1185">Reference proteome</keyword>
<evidence type="ECO:0000313" key="6">
    <source>
        <dbReference type="Proteomes" id="UP001197875"/>
    </source>
</evidence>
<dbReference type="RefSeq" id="WP_227614482.1">
    <property type="nucleotide sequence ID" value="NZ_JAJEPR010000005.1"/>
</dbReference>
<feature type="domain" description="GFO/IDH/MocA-like oxidoreductase" evidence="4">
    <location>
        <begin position="131"/>
        <end position="247"/>
    </location>
</feature>
<evidence type="ECO:0000259" key="3">
    <source>
        <dbReference type="Pfam" id="PF01408"/>
    </source>
</evidence>
<protein>
    <submittedName>
        <fullName evidence="5">Gfo/Idh/MocA family oxidoreductase</fullName>
    </submittedName>
</protein>
<dbReference type="GO" id="GO:0000166">
    <property type="term" value="F:nucleotide binding"/>
    <property type="evidence" value="ECO:0007669"/>
    <property type="project" value="InterPro"/>
</dbReference>
<proteinExistence type="inferred from homology"/>
<dbReference type="InterPro" id="IPR036291">
    <property type="entry name" value="NAD(P)-bd_dom_sf"/>
</dbReference>
<reference evidence="5 6" key="1">
    <citation type="submission" date="2021-10" db="EMBL/GenBank/DDBJ databases">
        <title>Anaerobic single-cell dispensing facilitates the cultivation of human gut bacteria.</title>
        <authorList>
            <person name="Afrizal A."/>
        </authorList>
    </citation>
    <scope>NUCLEOTIDE SEQUENCE [LARGE SCALE GENOMIC DNA]</scope>
    <source>
        <strain evidence="5 6">CLA-AA-H277</strain>
    </source>
</reference>